<dbReference type="PANTHER" id="PTHR45436">
    <property type="entry name" value="SENSOR HISTIDINE KINASE YKOH"/>
    <property type="match status" value="1"/>
</dbReference>
<evidence type="ECO:0000256" key="5">
    <source>
        <dbReference type="ARBA" id="ARBA00022679"/>
    </source>
</evidence>
<dbReference type="SMART" id="SM00304">
    <property type="entry name" value="HAMP"/>
    <property type="match status" value="2"/>
</dbReference>
<evidence type="ECO:0000256" key="8">
    <source>
        <dbReference type="ARBA" id="ARBA00022989"/>
    </source>
</evidence>
<sequence length="342" mass="36552">MAGVPIPELGAEYFEGVSLGDVQRTLDGLTLALLVASALTTVGGGLVGFWASRRVFAPLLNVGKAAEAIAGGRLDTRLPVGGDPDLDLIAAPFNEMAQALEDRIERDARFASEVSHELRSPLMTLAATVEVLENTRDELPERSRTALGLLSADVDRLQQLVEDLLEISRFDVGAIKLNLEEVMAIEMVIQAVSVLGGGGVPVRYDPEVAETVVRVDKRRMGRVIANLLDNADRYAGGATAVTIDRLDGMVQVAVEDRGDGVAESDREIIFDRFSRGGEGGNRSTDSGVGLGLALVDEHVRLHGGRVWVEDRLDGEAGARFVVELPIVEPPKDESDSGIDLPL</sequence>
<evidence type="ECO:0000259" key="13">
    <source>
        <dbReference type="PROSITE" id="PS50885"/>
    </source>
</evidence>
<keyword evidence="10 11" id="KW-0472">Membrane</keyword>
<dbReference type="Pfam" id="PF00672">
    <property type="entry name" value="HAMP"/>
    <property type="match status" value="1"/>
</dbReference>
<dbReference type="PROSITE" id="PS50109">
    <property type="entry name" value="HIS_KIN"/>
    <property type="match status" value="1"/>
</dbReference>
<dbReference type="Gene3D" id="3.30.565.10">
    <property type="entry name" value="Histidine kinase-like ATPase, C-terminal domain"/>
    <property type="match status" value="1"/>
</dbReference>
<dbReference type="PROSITE" id="PS50885">
    <property type="entry name" value="HAMP"/>
    <property type="match status" value="1"/>
</dbReference>
<keyword evidence="6 11" id="KW-0812">Transmembrane</keyword>
<evidence type="ECO:0000256" key="6">
    <source>
        <dbReference type="ARBA" id="ARBA00022692"/>
    </source>
</evidence>
<dbReference type="InterPro" id="IPR003661">
    <property type="entry name" value="HisK_dim/P_dom"/>
</dbReference>
<dbReference type="CDD" id="cd06225">
    <property type="entry name" value="HAMP"/>
    <property type="match status" value="1"/>
</dbReference>
<name>A0A6J6HFX3_9ZZZZ</name>
<dbReference type="GO" id="GO:0005886">
    <property type="term" value="C:plasma membrane"/>
    <property type="evidence" value="ECO:0007669"/>
    <property type="project" value="TreeGrafter"/>
</dbReference>
<dbReference type="PANTHER" id="PTHR45436:SF5">
    <property type="entry name" value="SENSOR HISTIDINE KINASE TRCS"/>
    <property type="match status" value="1"/>
</dbReference>
<dbReference type="EMBL" id="CAEZUP010000047">
    <property type="protein sequence ID" value="CAB4612277.1"/>
    <property type="molecule type" value="Genomic_DNA"/>
</dbReference>
<dbReference type="Pfam" id="PF00512">
    <property type="entry name" value="HisKA"/>
    <property type="match status" value="1"/>
</dbReference>
<dbReference type="EC" id="2.7.13.3" evidence="3"/>
<evidence type="ECO:0000256" key="9">
    <source>
        <dbReference type="ARBA" id="ARBA00023012"/>
    </source>
</evidence>
<feature type="domain" description="Histidine kinase" evidence="12">
    <location>
        <begin position="113"/>
        <end position="328"/>
    </location>
</feature>
<dbReference type="SUPFAM" id="SSF47384">
    <property type="entry name" value="Homodimeric domain of signal transducing histidine kinase"/>
    <property type="match status" value="1"/>
</dbReference>
<dbReference type="SUPFAM" id="SSF158472">
    <property type="entry name" value="HAMP domain-like"/>
    <property type="match status" value="1"/>
</dbReference>
<dbReference type="InterPro" id="IPR050428">
    <property type="entry name" value="TCS_sensor_his_kinase"/>
</dbReference>
<evidence type="ECO:0000256" key="4">
    <source>
        <dbReference type="ARBA" id="ARBA00022553"/>
    </source>
</evidence>
<evidence type="ECO:0000256" key="11">
    <source>
        <dbReference type="SAM" id="Phobius"/>
    </source>
</evidence>
<keyword evidence="4" id="KW-0597">Phosphoprotein</keyword>
<dbReference type="InterPro" id="IPR004358">
    <property type="entry name" value="Sig_transdc_His_kin-like_C"/>
</dbReference>
<dbReference type="SMART" id="SM00387">
    <property type="entry name" value="HATPase_c"/>
    <property type="match status" value="1"/>
</dbReference>
<dbReference type="Gene3D" id="1.10.287.130">
    <property type="match status" value="1"/>
</dbReference>
<comment type="catalytic activity">
    <reaction evidence="1">
        <text>ATP + protein L-histidine = ADP + protein N-phospho-L-histidine.</text>
        <dbReference type="EC" id="2.7.13.3"/>
    </reaction>
</comment>
<dbReference type="Gene3D" id="6.10.340.10">
    <property type="match status" value="1"/>
</dbReference>
<evidence type="ECO:0000256" key="3">
    <source>
        <dbReference type="ARBA" id="ARBA00012438"/>
    </source>
</evidence>
<keyword evidence="8 11" id="KW-1133">Transmembrane helix</keyword>
<feature type="transmembrane region" description="Helical" evidence="11">
    <location>
        <begin position="29"/>
        <end position="51"/>
    </location>
</feature>
<dbReference type="SUPFAM" id="SSF55874">
    <property type="entry name" value="ATPase domain of HSP90 chaperone/DNA topoisomerase II/histidine kinase"/>
    <property type="match status" value="1"/>
</dbReference>
<evidence type="ECO:0000256" key="1">
    <source>
        <dbReference type="ARBA" id="ARBA00000085"/>
    </source>
</evidence>
<dbReference type="AlphaFoldDB" id="A0A6J6HFX3"/>
<reference evidence="14" key="1">
    <citation type="submission" date="2020-05" db="EMBL/GenBank/DDBJ databases">
        <authorList>
            <person name="Chiriac C."/>
            <person name="Salcher M."/>
            <person name="Ghai R."/>
            <person name="Kavagutti S V."/>
        </authorList>
    </citation>
    <scope>NUCLEOTIDE SEQUENCE</scope>
</reference>
<proteinExistence type="predicted"/>
<comment type="subcellular location">
    <subcellularLocation>
        <location evidence="2">Membrane</location>
    </subcellularLocation>
</comment>
<dbReference type="SMART" id="SM00388">
    <property type="entry name" value="HisKA"/>
    <property type="match status" value="1"/>
</dbReference>
<evidence type="ECO:0000313" key="14">
    <source>
        <dbReference type="EMBL" id="CAB4612277.1"/>
    </source>
</evidence>
<feature type="domain" description="HAMP" evidence="13">
    <location>
        <begin position="53"/>
        <end position="105"/>
    </location>
</feature>
<keyword evidence="9" id="KW-0902">Two-component regulatory system</keyword>
<evidence type="ECO:0000256" key="7">
    <source>
        <dbReference type="ARBA" id="ARBA00022777"/>
    </source>
</evidence>
<dbReference type="InterPro" id="IPR005467">
    <property type="entry name" value="His_kinase_dom"/>
</dbReference>
<dbReference type="Pfam" id="PF02518">
    <property type="entry name" value="HATPase_c"/>
    <property type="match status" value="1"/>
</dbReference>
<evidence type="ECO:0000256" key="10">
    <source>
        <dbReference type="ARBA" id="ARBA00023136"/>
    </source>
</evidence>
<keyword evidence="5" id="KW-0808">Transferase</keyword>
<evidence type="ECO:0000259" key="12">
    <source>
        <dbReference type="PROSITE" id="PS50109"/>
    </source>
</evidence>
<protein>
    <recommendedName>
        <fullName evidence="3">histidine kinase</fullName>
        <ecNumber evidence="3">2.7.13.3</ecNumber>
    </recommendedName>
</protein>
<gene>
    <name evidence="14" type="ORF">UFOPK1835_01168</name>
</gene>
<dbReference type="PRINTS" id="PR00344">
    <property type="entry name" value="BCTRLSENSOR"/>
</dbReference>
<dbReference type="InterPro" id="IPR036097">
    <property type="entry name" value="HisK_dim/P_sf"/>
</dbReference>
<dbReference type="InterPro" id="IPR036890">
    <property type="entry name" value="HATPase_C_sf"/>
</dbReference>
<dbReference type="CDD" id="cd00075">
    <property type="entry name" value="HATPase"/>
    <property type="match status" value="1"/>
</dbReference>
<organism evidence="14">
    <name type="scientific">freshwater metagenome</name>
    <dbReference type="NCBI Taxonomy" id="449393"/>
    <lineage>
        <taxon>unclassified sequences</taxon>
        <taxon>metagenomes</taxon>
        <taxon>ecological metagenomes</taxon>
    </lineage>
</organism>
<dbReference type="InterPro" id="IPR003660">
    <property type="entry name" value="HAMP_dom"/>
</dbReference>
<dbReference type="InterPro" id="IPR003594">
    <property type="entry name" value="HATPase_dom"/>
</dbReference>
<keyword evidence="7" id="KW-0418">Kinase</keyword>
<evidence type="ECO:0000256" key="2">
    <source>
        <dbReference type="ARBA" id="ARBA00004370"/>
    </source>
</evidence>
<dbReference type="GO" id="GO:0000155">
    <property type="term" value="F:phosphorelay sensor kinase activity"/>
    <property type="evidence" value="ECO:0007669"/>
    <property type="project" value="InterPro"/>
</dbReference>
<dbReference type="CDD" id="cd00082">
    <property type="entry name" value="HisKA"/>
    <property type="match status" value="1"/>
</dbReference>
<accession>A0A6J6HFX3</accession>